<proteinExistence type="predicted"/>
<gene>
    <name evidence="1" type="ORF">K1J50_11215</name>
</gene>
<dbReference type="EMBL" id="JAHZUY010000028">
    <property type="protein sequence ID" value="MBW8270055.1"/>
    <property type="molecule type" value="Genomic_DNA"/>
</dbReference>
<sequence>MVHGAAQAAAALAAAGPAGVTLLSARGAGAYLGPAVFLRLVARAAALNPGVPHLAVLDCADAPGFALAALRAGLRAVVLDPACPAFAAVAAAAAEAGARLLSARPEALDLGRLDLRRPGGRAQLAAWLRR</sequence>
<keyword evidence="2" id="KW-1185">Reference proteome</keyword>
<comment type="caution">
    <text evidence="1">The sequence shown here is derived from an EMBL/GenBank/DDBJ whole genome shotgun (WGS) entry which is preliminary data.</text>
</comment>
<reference evidence="1 2" key="1">
    <citation type="submission" date="2021-08" db="EMBL/GenBank/DDBJ databases">
        <title>Caldovatus sediminis gen. nov., sp. nov., a moderately thermophilic bacterium isolated from a hot spring.</title>
        <authorList>
            <person name="Hu C.-J."/>
            <person name="Li W.-J."/>
            <person name="Xian W.-D."/>
        </authorList>
    </citation>
    <scope>NUCLEOTIDE SEQUENCE [LARGE SCALE GENOMIC DNA]</scope>
    <source>
        <strain evidence="1 2">SYSU G05006</strain>
    </source>
</reference>
<accession>A0ABS7F5K2</accession>
<protein>
    <submittedName>
        <fullName evidence="1">Uncharacterized protein</fullName>
    </submittedName>
</protein>
<dbReference type="RefSeq" id="WP_220117803.1">
    <property type="nucleotide sequence ID" value="NZ_JAHZUY010000028.1"/>
</dbReference>
<dbReference type="Proteomes" id="UP001519924">
    <property type="component" value="Unassembled WGS sequence"/>
</dbReference>
<evidence type="ECO:0000313" key="1">
    <source>
        <dbReference type="EMBL" id="MBW8270055.1"/>
    </source>
</evidence>
<name>A0ABS7F5K2_9PROT</name>
<evidence type="ECO:0000313" key="2">
    <source>
        <dbReference type="Proteomes" id="UP001519924"/>
    </source>
</evidence>
<organism evidence="1 2">
    <name type="scientific">Caldovatus aquaticus</name>
    <dbReference type="NCBI Taxonomy" id="2865671"/>
    <lineage>
        <taxon>Bacteria</taxon>
        <taxon>Pseudomonadati</taxon>
        <taxon>Pseudomonadota</taxon>
        <taxon>Alphaproteobacteria</taxon>
        <taxon>Acetobacterales</taxon>
        <taxon>Roseomonadaceae</taxon>
        <taxon>Caldovatus</taxon>
    </lineage>
</organism>